<dbReference type="Proteomes" id="UP000887577">
    <property type="component" value="Unplaced"/>
</dbReference>
<organism evidence="1 2">
    <name type="scientific">Panagrolaimus superbus</name>
    <dbReference type="NCBI Taxonomy" id="310955"/>
    <lineage>
        <taxon>Eukaryota</taxon>
        <taxon>Metazoa</taxon>
        <taxon>Ecdysozoa</taxon>
        <taxon>Nematoda</taxon>
        <taxon>Chromadorea</taxon>
        <taxon>Rhabditida</taxon>
        <taxon>Tylenchina</taxon>
        <taxon>Panagrolaimomorpha</taxon>
        <taxon>Panagrolaimoidea</taxon>
        <taxon>Panagrolaimidae</taxon>
        <taxon>Panagrolaimus</taxon>
    </lineage>
</organism>
<sequence length="192" mass="22360">MSTNPIIPYAFHPKKKQNAKPTVVINNFCELLGLELPETRVSVSYCRCKHCPDMPTVKESVCCIDVQEATSKWAKNWKKFVDETDKCYSSHHVFQKIINDELDLDHFIQIDRMHLKQIANLTRSVYVDEYIAAEKNDMYRFACYRKTTYLVHDIMGIGKRVQLPACIVGAIRNKYPSKSETYKGYEEFFGED</sequence>
<evidence type="ECO:0000313" key="2">
    <source>
        <dbReference type="WBParaSite" id="PSU_v2.g10964.t1"/>
    </source>
</evidence>
<dbReference type="AlphaFoldDB" id="A0A914XWQ5"/>
<dbReference type="WBParaSite" id="PSU_v2.g10964.t1">
    <property type="protein sequence ID" value="PSU_v2.g10964.t1"/>
    <property type="gene ID" value="PSU_v2.g10964"/>
</dbReference>
<protein>
    <submittedName>
        <fullName evidence="2">Uncharacterized protein</fullName>
    </submittedName>
</protein>
<proteinExistence type="predicted"/>
<dbReference type="PANTHER" id="PTHR36981:SF1">
    <property type="entry name" value="P2X PURINORECEPTOR 7 INTRACELLULAR DOMAIN-CONTAINING PROTEIN"/>
    <property type="match status" value="1"/>
</dbReference>
<accession>A0A914XWQ5</accession>
<evidence type="ECO:0000313" key="1">
    <source>
        <dbReference type="Proteomes" id="UP000887577"/>
    </source>
</evidence>
<dbReference type="PANTHER" id="PTHR36981">
    <property type="entry name" value="ZGC:195170"/>
    <property type="match status" value="1"/>
</dbReference>
<reference evidence="2" key="1">
    <citation type="submission" date="2022-11" db="UniProtKB">
        <authorList>
            <consortium name="WormBaseParasite"/>
        </authorList>
    </citation>
    <scope>IDENTIFICATION</scope>
</reference>
<keyword evidence="1" id="KW-1185">Reference proteome</keyword>
<name>A0A914XWQ5_9BILA</name>